<protein>
    <submittedName>
        <fullName evidence="1">Uncharacterized protein</fullName>
    </submittedName>
</protein>
<evidence type="ECO:0000313" key="2">
    <source>
        <dbReference type="Proteomes" id="UP000430692"/>
    </source>
</evidence>
<proteinExistence type="predicted"/>
<evidence type="ECO:0000313" key="1">
    <source>
        <dbReference type="EMBL" id="MXQ54494.1"/>
    </source>
</evidence>
<reference evidence="1 2" key="1">
    <citation type="submission" date="2019-12" db="EMBL/GenBank/DDBJ databases">
        <title>Whole-genome analyses of novel actinobacteria.</title>
        <authorList>
            <person name="Sahin N."/>
            <person name="Saygin H."/>
        </authorList>
    </citation>
    <scope>NUCLEOTIDE SEQUENCE [LARGE SCALE GENOMIC DNA]</scope>
    <source>
        <strain evidence="1 2">KC615</strain>
    </source>
</reference>
<comment type="caution">
    <text evidence="1">The sequence shown here is derived from an EMBL/GenBank/DDBJ whole genome shotgun (WGS) entry which is preliminary data.</text>
</comment>
<keyword evidence="2" id="KW-1185">Reference proteome</keyword>
<dbReference type="EMBL" id="WUUL01000008">
    <property type="protein sequence ID" value="MXQ54494.1"/>
    <property type="molecule type" value="Genomic_DNA"/>
</dbReference>
<gene>
    <name evidence="1" type="ORF">GSM42_12375</name>
</gene>
<sequence length="111" mass="12851">MANSVMHDLSDRLFAAIALASIEEHDKFIQIYLLMRIESIFAGSLSEEEVSEMECELAEWESNFSIYTVDDVLRAKLIEYGGLYACVHLRPSLVTQEHKDRLLWVYTQILH</sequence>
<dbReference type="AlphaFoldDB" id="A0A6I4W197"/>
<dbReference type="Proteomes" id="UP000430692">
    <property type="component" value="Unassembled WGS sequence"/>
</dbReference>
<dbReference type="RefSeq" id="WP_160801856.1">
    <property type="nucleotide sequence ID" value="NZ_WUUL01000008.1"/>
</dbReference>
<name>A0A6I4W197_9BACL</name>
<organism evidence="1 2">
    <name type="scientific">Shimazuella alba</name>
    <dbReference type="NCBI Taxonomy" id="2690964"/>
    <lineage>
        <taxon>Bacteria</taxon>
        <taxon>Bacillati</taxon>
        <taxon>Bacillota</taxon>
        <taxon>Bacilli</taxon>
        <taxon>Bacillales</taxon>
        <taxon>Thermoactinomycetaceae</taxon>
        <taxon>Shimazuella</taxon>
    </lineage>
</organism>
<accession>A0A6I4W197</accession>